<proteinExistence type="predicted"/>
<accession>A0A1X0NVV5</accession>
<sequence length="147" mass="16213">MSHSVDVVPLPEALRRIIHMDDCSSSKPEEIQEKGENTEGQEDELSVPLTVSQLLDLVHAIKQEYMQLVANVAKASVNNDTTFSLSNVQEQLKTMAGPIAALQRGIRSKNAQCVRIELRAYLANEVESRRRALSRMGAALSIAKQSV</sequence>
<dbReference type="EMBL" id="NBCO01000016">
    <property type="protein sequence ID" value="ORC88603.1"/>
    <property type="molecule type" value="Genomic_DNA"/>
</dbReference>
<evidence type="ECO:0000313" key="3">
    <source>
        <dbReference type="Proteomes" id="UP000192257"/>
    </source>
</evidence>
<evidence type="ECO:0000256" key="1">
    <source>
        <dbReference type="SAM" id="MobiDB-lite"/>
    </source>
</evidence>
<dbReference type="Proteomes" id="UP000192257">
    <property type="component" value="Unassembled WGS sequence"/>
</dbReference>
<dbReference type="RefSeq" id="XP_028882669.1">
    <property type="nucleotide sequence ID" value="XM_029026113.1"/>
</dbReference>
<keyword evidence="3" id="KW-1185">Reference proteome</keyword>
<evidence type="ECO:0000313" key="2">
    <source>
        <dbReference type="EMBL" id="ORC88603.1"/>
    </source>
</evidence>
<dbReference type="GeneID" id="39985893"/>
<comment type="caution">
    <text evidence="2">The sequence shown here is derived from an EMBL/GenBank/DDBJ whole genome shotgun (WGS) entry which is preliminary data.</text>
</comment>
<gene>
    <name evidence="2" type="ORF">TM35_000162410</name>
</gene>
<name>A0A1X0NVV5_9TRYP</name>
<dbReference type="OrthoDB" id="273633at2759"/>
<dbReference type="VEuPathDB" id="TriTrypDB:TM35_000162410"/>
<dbReference type="AlphaFoldDB" id="A0A1X0NVV5"/>
<reference evidence="2 3" key="1">
    <citation type="submission" date="2017-03" db="EMBL/GenBank/DDBJ databases">
        <title>An alternative strategy for trypanosome survival in the mammalian bloodstream revealed through genome and transcriptome analysis of the ubiquitous bovine parasite Trypanosoma (Megatrypanum) theileri.</title>
        <authorList>
            <person name="Kelly S."/>
            <person name="Ivens A."/>
            <person name="Mott A."/>
            <person name="O'Neill E."/>
            <person name="Emms D."/>
            <person name="Macleod O."/>
            <person name="Voorheis P."/>
            <person name="Matthews J."/>
            <person name="Matthews K."/>
            <person name="Carrington M."/>
        </authorList>
    </citation>
    <scope>NUCLEOTIDE SEQUENCE [LARGE SCALE GENOMIC DNA]</scope>
    <source>
        <strain evidence="2">Edinburgh</strain>
    </source>
</reference>
<feature type="region of interest" description="Disordered" evidence="1">
    <location>
        <begin position="21"/>
        <end position="45"/>
    </location>
</feature>
<protein>
    <submittedName>
        <fullName evidence="2">Uncharacterized protein</fullName>
    </submittedName>
</protein>
<feature type="compositionally biased region" description="Basic and acidic residues" evidence="1">
    <location>
        <begin position="21"/>
        <end position="37"/>
    </location>
</feature>
<organism evidence="2 3">
    <name type="scientific">Trypanosoma theileri</name>
    <dbReference type="NCBI Taxonomy" id="67003"/>
    <lineage>
        <taxon>Eukaryota</taxon>
        <taxon>Discoba</taxon>
        <taxon>Euglenozoa</taxon>
        <taxon>Kinetoplastea</taxon>
        <taxon>Metakinetoplastina</taxon>
        <taxon>Trypanosomatida</taxon>
        <taxon>Trypanosomatidae</taxon>
        <taxon>Trypanosoma</taxon>
    </lineage>
</organism>